<dbReference type="InterPro" id="IPR037518">
    <property type="entry name" value="MPN"/>
</dbReference>
<evidence type="ECO:0000256" key="3">
    <source>
        <dbReference type="ARBA" id="ARBA00022801"/>
    </source>
</evidence>
<keyword evidence="5" id="KW-0482">Metalloprotease</keyword>
<keyword evidence="1" id="KW-0645">Protease</keyword>
<evidence type="ECO:0000256" key="2">
    <source>
        <dbReference type="ARBA" id="ARBA00022723"/>
    </source>
</evidence>
<dbReference type="CDD" id="cd08071">
    <property type="entry name" value="MPN_DUF2466"/>
    <property type="match status" value="1"/>
</dbReference>
<dbReference type="OrthoDB" id="9804482at2"/>
<evidence type="ECO:0000259" key="7">
    <source>
        <dbReference type="PROSITE" id="PS50249"/>
    </source>
</evidence>
<dbReference type="Proteomes" id="UP000219036">
    <property type="component" value="Unassembled WGS sequence"/>
</dbReference>
<dbReference type="GO" id="GO:0008237">
    <property type="term" value="F:metallopeptidase activity"/>
    <property type="evidence" value="ECO:0007669"/>
    <property type="project" value="UniProtKB-KW"/>
</dbReference>
<dbReference type="InterPro" id="IPR001405">
    <property type="entry name" value="UPF0758"/>
</dbReference>
<evidence type="ECO:0000256" key="5">
    <source>
        <dbReference type="ARBA" id="ARBA00023049"/>
    </source>
</evidence>
<dbReference type="NCBIfam" id="NF000642">
    <property type="entry name" value="PRK00024.1"/>
    <property type="match status" value="1"/>
</dbReference>
<dbReference type="PANTHER" id="PTHR30471">
    <property type="entry name" value="DNA REPAIR PROTEIN RADC"/>
    <property type="match status" value="1"/>
</dbReference>
<name>A0A285N338_9AQUI</name>
<dbReference type="Pfam" id="PF04002">
    <property type="entry name" value="RadC"/>
    <property type="match status" value="1"/>
</dbReference>
<gene>
    <name evidence="8" type="ORF">SAMN06265182_0485</name>
</gene>
<dbReference type="GO" id="GO:0006508">
    <property type="term" value="P:proteolysis"/>
    <property type="evidence" value="ECO:0007669"/>
    <property type="project" value="UniProtKB-KW"/>
</dbReference>
<dbReference type="Pfam" id="PF20582">
    <property type="entry name" value="UPF0758_N"/>
    <property type="match status" value="1"/>
</dbReference>
<comment type="similarity">
    <text evidence="6">Belongs to the UPF0758 family.</text>
</comment>
<accession>A0A285N338</accession>
<dbReference type="NCBIfam" id="TIGR00608">
    <property type="entry name" value="radc"/>
    <property type="match status" value="1"/>
</dbReference>
<reference evidence="9" key="1">
    <citation type="submission" date="2017-09" db="EMBL/GenBank/DDBJ databases">
        <authorList>
            <person name="Varghese N."/>
            <person name="Submissions S."/>
        </authorList>
    </citation>
    <scope>NUCLEOTIDE SEQUENCE [LARGE SCALE GENOMIC DNA]</scope>
    <source>
        <strain evidence="9">DSM 15103</strain>
    </source>
</reference>
<dbReference type="AlphaFoldDB" id="A0A285N338"/>
<evidence type="ECO:0000313" key="8">
    <source>
        <dbReference type="EMBL" id="SNZ03840.1"/>
    </source>
</evidence>
<dbReference type="InterPro" id="IPR025657">
    <property type="entry name" value="RadC_JAB"/>
</dbReference>
<dbReference type="EMBL" id="OBEI01000001">
    <property type="protein sequence ID" value="SNZ03840.1"/>
    <property type="molecule type" value="Genomic_DNA"/>
</dbReference>
<dbReference type="PROSITE" id="PS50249">
    <property type="entry name" value="MPN"/>
    <property type="match status" value="1"/>
</dbReference>
<proteinExistence type="inferred from homology"/>
<keyword evidence="2" id="KW-0479">Metal-binding</keyword>
<feature type="domain" description="MPN" evidence="7">
    <location>
        <begin position="108"/>
        <end position="229"/>
    </location>
</feature>
<dbReference type="Gene3D" id="3.40.140.10">
    <property type="entry name" value="Cytidine Deaminase, domain 2"/>
    <property type="match status" value="1"/>
</dbReference>
<keyword evidence="4" id="KW-0862">Zinc</keyword>
<keyword evidence="3" id="KW-0378">Hydrolase</keyword>
<evidence type="ECO:0000256" key="6">
    <source>
        <dbReference type="RuleBase" id="RU003797"/>
    </source>
</evidence>
<evidence type="ECO:0000256" key="1">
    <source>
        <dbReference type="ARBA" id="ARBA00022670"/>
    </source>
</evidence>
<dbReference type="GO" id="GO:0046872">
    <property type="term" value="F:metal ion binding"/>
    <property type="evidence" value="ECO:0007669"/>
    <property type="project" value="UniProtKB-KW"/>
</dbReference>
<protein>
    <submittedName>
        <fullName evidence="8">DNA replication and repair protein RadC</fullName>
    </submittedName>
</protein>
<dbReference type="InterPro" id="IPR046778">
    <property type="entry name" value="UPF0758_N"/>
</dbReference>
<dbReference type="RefSeq" id="WP_096999663.1">
    <property type="nucleotide sequence ID" value="NZ_OBEI01000001.1"/>
</dbReference>
<evidence type="ECO:0000256" key="4">
    <source>
        <dbReference type="ARBA" id="ARBA00022833"/>
    </source>
</evidence>
<organism evidence="8 9">
    <name type="scientific">Persephonella hydrogeniphila</name>
    <dbReference type="NCBI Taxonomy" id="198703"/>
    <lineage>
        <taxon>Bacteria</taxon>
        <taxon>Pseudomonadati</taxon>
        <taxon>Aquificota</taxon>
        <taxon>Aquificia</taxon>
        <taxon>Aquificales</taxon>
        <taxon>Hydrogenothermaceae</taxon>
        <taxon>Persephonella</taxon>
    </lineage>
</organism>
<keyword evidence="9" id="KW-1185">Reference proteome</keyword>
<dbReference type="PANTHER" id="PTHR30471:SF3">
    <property type="entry name" value="UPF0758 PROTEIN YEES-RELATED"/>
    <property type="match status" value="1"/>
</dbReference>
<sequence length="229" mass="26107">MEFKKYIYKKKIKELPEDLLPREKALRYGIKSLSDGELLAILIGQGTKDLNVIGLADKILRDKKLPDLKNISLEDLLKIKGIGKAKALQILAVAEILRRIEEEQDKLVFNSPEDVYSYLKWLSREKRENMIVLYTNTMNQLLGEETVAVGSLNVLNIKPRDIFISALKYNAYGIIMVHNHPEGSPEPSTEDISFTKNIKDLSLKMGFELLDHIIIGKKGYFSFNQEGLI</sequence>
<evidence type="ECO:0000313" key="9">
    <source>
        <dbReference type="Proteomes" id="UP000219036"/>
    </source>
</evidence>